<gene>
    <name evidence="2" type="ORF">niasHT_020738</name>
</gene>
<dbReference type="Gene3D" id="3.30.710.10">
    <property type="entry name" value="Potassium Channel Kv1.1, Chain A"/>
    <property type="match status" value="1"/>
</dbReference>
<organism evidence="2 3">
    <name type="scientific">Heterodera trifolii</name>
    <dbReference type="NCBI Taxonomy" id="157864"/>
    <lineage>
        <taxon>Eukaryota</taxon>
        <taxon>Metazoa</taxon>
        <taxon>Ecdysozoa</taxon>
        <taxon>Nematoda</taxon>
        <taxon>Chromadorea</taxon>
        <taxon>Rhabditida</taxon>
        <taxon>Tylenchina</taxon>
        <taxon>Tylenchomorpha</taxon>
        <taxon>Tylenchoidea</taxon>
        <taxon>Heteroderidae</taxon>
        <taxon>Heteroderinae</taxon>
        <taxon>Heterodera</taxon>
    </lineage>
</organism>
<dbReference type="SMART" id="SM00875">
    <property type="entry name" value="BACK"/>
    <property type="match status" value="1"/>
</dbReference>
<dbReference type="SUPFAM" id="SSF49599">
    <property type="entry name" value="TRAF domain-like"/>
    <property type="match status" value="1"/>
</dbReference>
<dbReference type="Gene3D" id="3.90.1150.10">
    <property type="entry name" value="Aspartate Aminotransferase, domain 1"/>
    <property type="match status" value="1"/>
</dbReference>
<dbReference type="PROSITE" id="PS50097">
    <property type="entry name" value="BTB"/>
    <property type="match status" value="1"/>
</dbReference>
<accession>A0ABD2JIP1</accession>
<sequence length="1034" mass="115609">MPKLAIFCYSKSDCAALTELFNSHMKVNSIDPLFNNSLRGNTEHLMTNLDKIMMEIDNANWTVFTVQIGQLNKLKLSPEQLMRKYSIDKALIIWHQNKKILPRNGNSSAVDSNLTIIPQKKIIHSGDYQQDQWNKFFQCWPIEVWPIFVQYEKLHIEEQTDNNDLSARVLALAELIGMDTKHCNKIIQNDKKYVNPFNTVCCPTYGTPPALFRQSLQLRSKLPQRLAYFFPEPEPHIYAQNSQIIRVVEPYIPPGAIQNVNDALMSKQISSAGTWPKQLAAKLCAIYGFPVAVPCCNGFTSLVLALRSANIGPDADVLMPSLTFVAVSNAVLNVGANPVFVDSADEWDYNPSWSLLLRAATQKTRAVIVTHSYGCPAGDIELIAAGCKKHGWILIEDISECVGITTLTSVGEEKLLGTFGDYICASLNSNKFIHFESAINGKINGLGAAMACGVLDKLSDIIGHRRVLSTWYRVGMAQLFAKRLLVQMPRCGPRDTPWLFCLLCRSSAERTALRAHLAMNGIETRNMFFPLHLQPMFDAAHVDLDLPMAQLFGSTGFALPTHPAKPISSVDRMKLLLSSGDGADVHFLVGQRDSKELLSAHKLILMAASDVFEAMFRFDSANATTSAAKPAFDLTNSSNPVVVSDVNADVFRAMLGFVYADDLSGMNGDNLFDVLYAAKKYNIAGLVKACAEFPISELGNVFHTLAEARLFGEKAFAEHCLEYIDQNADTLLKSEEFRRIDQQMLCDILKSDQMMINREFMLWKAQKGIECSGENRREMLGLALFEIRFPHITKEDFSKSIVPCGVLTDQEVIGVLLYHCLPYNDSDDTPVELEQYPLRFEAEPRDYINKGTLSLKIESFSSEFAHKKGAKRCSKIVRIRELFWSITVERKIDDEMGECVKFYLKCSAKKQSNGFSFNNGTVLRCSCWATRRIVSQTEGKKDHVRENPQLTFNASTNILELGDPMPIEKLMFADNGWYDEADDTVTVEVEVDVDEPYLRESRWRTVPVDDAIDAGGFGNGGFAQPVGLGDGWGE</sequence>
<reference evidence="2 3" key="1">
    <citation type="submission" date="2024-10" db="EMBL/GenBank/DDBJ databases">
        <authorList>
            <person name="Kim D."/>
        </authorList>
    </citation>
    <scope>NUCLEOTIDE SEQUENCE [LARGE SCALE GENOMIC DNA]</scope>
    <source>
        <strain evidence="2">BH-2024</strain>
    </source>
</reference>
<dbReference type="EMBL" id="JBICBT010000963">
    <property type="protein sequence ID" value="KAL3090478.1"/>
    <property type="molecule type" value="Genomic_DNA"/>
</dbReference>
<comment type="caution">
    <text evidence="2">The sequence shown here is derived from an EMBL/GenBank/DDBJ whole genome shotgun (WGS) entry which is preliminary data.</text>
</comment>
<dbReference type="PANTHER" id="PTHR45774:SF3">
    <property type="entry name" value="BTB (POZ) DOMAIN-CONTAINING 2B-RELATED"/>
    <property type="match status" value="1"/>
</dbReference>
<proteinExistence type="predicted"/>
<dbReference type="Pfam" id="PF00651">
    <property type="entry name" value="BTB"/>
    <property type="match status" value="1"/>
</dbReference>
<dbReference type="InterPro" id="IPR015421">
    <property type="entry name" value="PyrdxlP-dep_Trfase_major"/>
</dbReference>
<dbReference type="Proteomes" id="UP001620626">
    <property type="component" value="Unassembled WGS sequence"/>
</dbReference>
<dbReference type="InterPro" id="IPR015424">
    <property type="entry name" value="PyrdxlP-dep_Trfase"/>
</dbReference>
<dbReference type="InterPro" id="IPR015422">
    <property type="entry name" value="PyrdxlP-dep_Trfase_small"/>
</dbReference>
<dbReference type="Gene3D" id="1.25.40.420">
    <property type="match status" value="1"/>
</dbReference>
<dbReference type="InterPro" id="IPR011705">
    <property type="entry name" value="BACK"/>
</dbReference>
<dbReference type="SMART" id="SM00225">
    <property type="entry name" value="BTB"/>
    <property type="match status" value="1"/>
</dbReference>
<feature type="domain" description="BTB" evidence="1">
    <location>
        <begin position="583"/>
        <end position="667"/>
    </location>
</feature>
<name>A0ABD2JIP1_9BILA</name>
<evidence type="ECO:0000313" key="2">
    <source>
        <dbReference type="EMBL" id="KAL3090478.1"/>
    </source>
</evidence>
<dbReference type="Pfam" id="PF01041">
    <property type="entry name" value="DegT_DnrJ_EryC1"/>
    <property type="match status" value="1"/>
</dbReference>
<dbReference type="InterPro" id="IPR011333">
    <property type="entry name" value="SKP1/BTB/POZ_sf"/>
</dbReference>
<dbReference type="SUPFAM" id="SSF53383">
    <property type="entry name" value="PLP-dependent transferases"/>
    <property type="match status" value="1"/>
</dbReference>
<protein>
    <recommendedName>
        <fullName evidence="1">BTB domain-containing protein</fullName>
    </recommendedName>
</protein>
<evidence type="ECO:0000259" key="1">
    <source>
        <dbReference type="PROSITE" id="PS50097"/>
    </source>
</evidence>
<dbReference type="InterPro" id="IPR000210">
    <property type="entry name" value="BTB/POZ_dom"/>
</dbReference>
<dbReference type="PANTHER" id="PTHR45774">
    <property type="entry name" value="BTB/POZ DOMAIN-CONTAINING"/>
    <property type="match status" value="1"/>
</dbReference>
<dbReference type="InterPro" id="IPR008974">
    <property type="entry name" value="TRAF-like"/>
</dbReference>
<dbReference type="Gene3D" id="3.40.640.10">
    <property type="entry name" value="Type I PLP-dependent aspartate aminotransferase-like (Major domain)"/>
    <property type="match status" value="1"/>
</dbReference>
<dbReference type="Pfam" id="PF07707">
    <property type="entry name" value="BACK"/>
    <property type="match status" value="1"/>
</dbReference>
<keyword evidence="3" id="KW-1185">Reference proteome</keyword>
<dbReference type="InterPro" id="IPR000653">
    <property type="entry name" value="DegT/StrS_aminotransferase"/>
</dbReference>
<evidence type="ECO:0000313" key="3">
    <source>
        <dbReference type="Proteomes" id="UP001620626"/>
    </source>
</evidence>
<dbReference type="Gene3D" id="2.60.210.10">
    <property type="entry name" value="Apoptosis, Tumor Necrosis Factor Receptor Associated Protein 2, Chain A"/>
    <property type="match status" value="1"/>
</dbReference>
<dbReference type="AlphaFoldDB" id="A0ABD2JIP1"/>
<dbReference type="SUPFAM" id="SSF54695">
    <property type="entry name" value="POZ domain"/>
    <property type="match status" value="1"/>
</dbReference>